<dbReference type="EMBL" id="JAATIQ010000363">
    <property type="protein sequence ID" value="KAF4359810.1"/>
    <property type="molecule type" value="Genomic_DNA"/>
</dbReference>
<evidence type="ECO:0000313" key="2">
    <source>
        <dbReference type="Proteomes" id="UP000583929"/>
    </source>
</evidence>
<reference evidence="1 2" key="1">
    <citation type="journal article" date="2020" name="bioRxiv">
        <title>Sequence and annotation of 42 cannabis genomes reveals extensive copy number variation in cannabinoid synthesis and pathogen resistance genes.</title>
        <authorList>
            <person name="Mckernan K.J."/>
            <person name="Helbert Y."/>
            <person name="Kane L.T."/>
            <person name="Ebling H."/>
            <person name="Zhang L."/>
            <person name="Liu B."/>
            <person name="Eaton Z."/>
            <person name="Mclaughlin S."/>
            <person name="Kingan S."/>
            <person name="Baybayan P."/>
            <person name="Concepcion G."/>
            <person name="Jordan M."/>
            <person name="Riva A."/>
            <person name="Barbazuk W."/>
            <person name="Harkins T."/>
        </authorList>
    </citation>
    <scope>NUCLEOTIDE SEQUENCE [LARGE SCALE GENOMIC DNA]</scope>
    <source>
        <strain evidence="2">cv. Jamaican Lion 4</strain>
        <tissue evidence="1">Leaf</tissue>
    </source>
</reference>
<dbReference type="GO" id="GO:0032934">
    <property type="term" value="F:sterol binding"/>
    <property type="evidence" value="ECO:0007669"/>
    <property type="project" value="TreeGrafter"/>
</dbReference>
<dbReference type="PANTHER" id="PTHR10972:SF88">
    <property type="entry name" value="OXYSTEROL-BINDING PROTEIN-RELATED PROTEIN 2B"/>
    <property type="match status" value="1"/>
</dbReference>
<dbReference type="InterPro" id="IPR037239">
    <property type="entry name" value="OSBP_sf"/>
</dbReference>
<sequence>MPPVNLTRYNLTSFAITLNELTEGLQEKLPPTNSRLRPDQRYVENEDYEKANSDKQRLEKRQRMFCEPELHQGQIHLTIDRYPYSKWV</sequence>
<dbReference type="GO" id="GO:0005829">
    <property type="term" value="C:cytosol"/>
    <property type="evidence" value="ECO:0007669"/>
    <property type="project" value="TreeGrafter"/>
</dbReference>
<dbReference type="AlphaFoldDB" id="A0A7J6EQ81"/>
<name>A0A7J6EQ81_CANSA</name>
<protein>
    <submittedName>
        <fullName evidence="1">Uncharacterized protein</fullName>
    </submittedName>
</protein>
<dbReference type="InterPro" id="IPR000648">
    <property type="entry name" value="Oxysterol-bd"/>
</dbReference>
<dbReference type="PANTHER" id="PTHR10972">
    <property type="entry name" value="OXYSTEROL-BINDING PROTEIN-RELATED"/>
    <property type="match status" value="1"/>
</dbReference>
<accession>A0A7J6EQ81</accession>
<gene>
    <name evidence="1" type="ORF">G4B88_020331</name>
</gene>
<dbReference type="GO" id="GO:0016020">
    <property type="term" value="C:membrane"/>
    <property type="evidence" value="ECO:0007669"/>
    <property type="project" value="TreeGrafter"/>
</dbReference>
<comment type="caution">
    <text evidence="1">The sequence shown here is derived from an EMBL/GenBank/DDBJ whole genome shotgun (WGS) entry which is preliminary data.</text>
</comment>
<dbReference type="SUPFAM" id="SSF144000">
    <property type="entry name" value="Oxysterol-binding protein-like"/>
    <property type="match status" value="1"/>
</dbReference>
<dbReference type="Pfam" id="PF01237">
    <property type="entry name" value="Oxysterol_BP"/>
    <property type="match status" value="1"/>
</dbReference>
<keyword evidence="2" id="KW-1185">Reference proteome</keyword>
<dbReference type="Proteomes" id="UP000583929">
    <property type="component" value="Unassembled WGS sequence"/>
</dbReference>
<proteinExistence type="predicted"/>
<evidence type="ECO:0000313" key="1">
    <source>
        <dbReference type="EMBL" id="KAF4359810.1"/>
    </source>
</evidence>
<organism evidence="1 2">
    <name type="scientific">Cannabis sativa</name>
    <name type="common">Hemp</name>
    <name type="synonym">Marijuana</name>
    <dbReference type="NCBI Taxonomy" id="3483"/>
    <lineage>
        <taxon>Eukaryota</taxon>
        <taxon>Viridiplantae</taxon>
        <taxon>Streptophyta</taxon>
        <taxon>Embryophyta</taxon>
        <taxon>Tracheophyta</taxon>
        <taxon>Spermatophyta</taxon>
        <taxon>Magnoliopsida</taxon>
        <taxon>eudicotyledons</taxon>
        <taxon>Gunneridae</taxon>
        <taxon>Pentapetalae</taxon>
        <taxon>rosids</taxon>
        <taxon>fabids</taxon>
        <taxon>Rosales</taxon>
        <taxon>Cannabaceae</taxon>
        <taxon>Cannabis</taxon>
    </lineage>
</organism>